<feature type="region of interest" description="Disordered" evidence="1">
    <location>
        <begin position="1781"/>
        <end position="1809"/>
    </location>
</feature>
<reference evidence="2 3" key="1">
    <citation type="submission" date="2019-04" db="EMBL/GenBank/DDBJ databases">
        <title>Flavobacterium sp. nov. isolated from construction timber.</title>
        <authorList>
            <person name="Lin S.-Y."/>
            <person name="Chang C.-T."/>
            <person name="Young C.-C."/>
        </authorList>
    </citation>
    <scope>NUCLEOTIDE SEQUENCE [LARGE SCALE GENOMIC DNA]</scope>
    <source>
        <strain evidence="2 3">CC-CTC003</strain>
    </source>
</reference>
<name>A0A4S4A408_9FLAO</name>
<proteinExistence type="predicted"/>
<sequence>MDTQQLQQLYTGLQGQVNNDDQLYFVNATAALDLPITSNSYKQFVPDGQLIINAVVIAMPDENTILIKGVTSSFQIPDCDCFVKFYIENEILNSTFYITLLGETIALPGVNWFSVTLPYYELCIAEAELPVVGIVGGTINTGVTLQVAMGYPVTDNIWMFQGLFSDPYPSISNFYQLAGGINLTTALPQPFSTLSTLGLKSIDISYDSANSIVDYMGIEISTPPDYIWQILPGVAITGIDIYCIVSGFSTSSASSTDFTINGTFTIGPPDSNTIALTAHYPNFTASVQLIEGTIQLGDLLTMFWSGTTIDLESEIQVLNIEIDPDSQNYTLNCSIVSNWVFFTINDPSLSFTMTGLNLDVNSLQGTTTGQIAGFFHIGPDDQSGVDLTIYAGYDATAWTFGASTGTDQTISLGSIAYTFLKAFGMADIPSWVTDNLPNISNVNFVTVVPDDKTKVTTYDVSGDVNWHLQYSSFDLELDANVAIKYDENGTSGTIAGIADARQMLGLTFEVGYEFGTADTQVYLNMPEFACKITYIGNTDYDSIDIKFDKISLGELITTFVGTFSPGFSLSAPWNLLDTIDLSGFEFTYTRYKENNKSSIVATIPLHIDLGFINIETLKITKDAENASSSGVYLYFTGTFLGLPIEPDSPLQEDGKGSDATQMPPVPGMGEEFFDLKLLAMGQHVSLYDSPELNSVDEAITALEEAFTTTSNTGDSTIPVPAATPDTKPGTLVFDQNSNWLIGADFTVAKFYRVATVFNDPNLYGLLIGVSPESNYFKNLQFEILYKKINDSIGMYQLDLQLPDEFRHFEFGEVSISLPIIGVQIYTNGNFYLDFGFPASITDFSRSFSIQVFPFLGYGGFYFGYLSGATSNSVPTTSCGNFNPVIEFGLGLSLGVGKTVDEGILKAGLSLTAVGIFQGVLGFFSANPNLDTYDDTYYKVQGTFGLTGHIYGEVNFAIISAKVDIMAYAYITMTIESYMPIPITFEAGVSVKLTVKIHLGLFSIKVSLRFSTTISASFIVGSDTSASAPWNLCPTKDSLAKGALPQNYRSLQRLSLAETTPVVLKWQPLQTTTKVPLDLMFFPQLTVSGESGASGPQYIAMLYINTDPDNNSLFGVTEGVLYWAINALIGNTADNTGLDWLKNQTITADQINSMLCYFNTRPNHEPPFNYSNAAQDDIKTFFSTYFELNIRAVDANTEGTMDAAVFPVVPELLLNTILNGTAGNPIDFATESMTGDQDYISDITALLASTSVDYQSEMTADYYAPTDCENISDPTYEEQHNLSFPTFMFTDFVALLAKQALQSALDYLNTQETFSGTVSDVVNHAVTDSIDGISGMASRFMLHGMRLPAPPDAATGVTKPLYVLTGQQLAIPSTLQQGDVYSIVLENPDESWINMVSGTDNKLTVTIDNNEIQHIHDIAAISLSPVLTYGPSPLINYNDTPQTFSLGSPALWQYPGDYYPDVTNEPYIWKLPSNLTTIFSEQGNNWQFVVKSLTTTASGTTQADVQNYTWGTTINFTLQKITAQSGLVTPLSGNMYNLVGADDASTVYLQELLTYLNTIGDTDGTRTIQQIQVIYQPDPTQNSNGGYLSDANGDYKTAIIQANLSTETNPAESMMRMMVMETTPEGTYNTLNTAGDFVKLLWECSTVRSGGYYFYYENNATNGLPDSLFAGTGVANLAIQITYNTLINSPFVNSVIIGDSIDTSITSVFVQSPVTAPLDQQYTTRIATLLPGTVGYEVSRQNPGDYVPTQPVPTLAEDQVYLETQFNLIGLAVPAIPDYINPTPAGPVDSTDDEAVSNTEDGNTSDNDDLEDWNYNAVIPYYKYVQPEGTDPLYPNPYAGIGDTVEMVLNWQDMFGNIPPNDTQPLHTSMQVLYSDAIIALSQWPSVSVSYLFSLLSGAPNLSLTFNFNTSRYKGESAQNNAQIDLQTYMNLYYQLDSPNMALRYTTTVEDTVDAQGNTTPMVHELANSVLLTQFINPIIEYLKTVVAGEAAVAVQAYTLNTQMTTTNLVSLPEIALITTRFSMVRTAYLDPNFVGVAGVAEATTQIQPLSDNSQNSMLALTYFAQQFEMAFLNQPYTGIILKAATGANLTKGNSDTTANAPLWMVRFDSTGANGLRFGFNKDQTYYFAPVPLATSLQSFSASIVSYDKGVPDGSVVKNFNSIDMDSWGLQFLQAVDKFLSPAYSVPAFLLTAYKVFPDDPDYLQQILDAKQTIAEAIEGTIDFIIDPCSGETSPPCTAKDPSNIGNAQEKWKQQILIQLSNAYRYVASVQTTASISSSYSGPEYADANNDPPHAPFVPNLYGKMLGLDPTLSGTDEIPTSTEYSLSTAKVPTANGASWLTYMFEAKDSAESRSFTFGDMQYNVSHMEFDITEIPDLDNYLASSWLTFIVPLSGEINSEVTPLAQMGDVGETTIPVPLRSYPTPPSVTAQNFNYPANDDASPTIEEARQWVYYYTYQNTSAAQDTIVTEVQFNVTDENQSDYTIMNTKNLGMYQALAQFIDSYPSLNADFDNCLAMLTPATMDANSELAQDARYAMLAFIDIINQVAAQWSVTNQVNPRKTVNKAMQADFTPAPPYTLGYTITESYEEETDYLIITIIPEDQKSADANITVTIDNYTNELIPGDTLAYRYYQLDNNGQRVYLLYEDRNTNPSRNVVLDNLDILSAQNAWSSVAVIRNEELLQNKDGSWQTTNPLFIYQTPQVMFYNKLIPLLNTDNAINIAQITTPSYPAAPSRTLQNQLLALFDALTLNIDASITAFNIKMQCDYTYSIPGTTFTIDVPVVMLTPTAVDVTAHGANIANMLTDGITNWMNSTSPQQNNGIFSFTLTAYSVTDAYVPILQIPLILSLTAITDL</sequence>
<accession>A0A4S4A408</accession>
<keyword evidence="3" id="KW-1185">Reference proteome</keyword>
<evidence type="ECO:0000313" key="2">
    <source>
        <dbReference type="EMBL" id="THF53171.1"/>
    </source>
</evidence>
<dbReference type="Proteomes" id="UP000307507">
    <property type="component" value="Unassembled WGS sequence"/>
</dbReference>
<comment type="caution">
    <text evidence="2">The sequence shown here is derived from an EMBL/GenBank/DDBJ whole genome shotgun (WGS) entry which is preliminary data.</text>
</comment>
<dbReference type="OrthoDB" id="8248741at2"/>
<evidence type="ECO:0000313" key="3">
    <source>
        <dbReference type="Proteomes" id="UP000307507"/>
    </source>
</evidence>
<feature type="compositionally biased region" description="Polar residues" evidence="1">
    <location>
        <begin position="1795"/>
        <end position="1804"/>
    </location>
</feature>
<protein>
    <submittedName>
        <fullName evidence="2">Uncharacterized protein</fullName>
    </submittedName>
</protein>
<evidence type="ECO:0000256" key="1">
    <source>
        <dbReference type="SAM" id="MobiDB-lite"/>
    </source>
</evidence>
<gene>
    <name evidence="2" type="ORF">E6C50_02925</name>
</gene>
<organism evidence="2 3">
    <name type="scientific">Flavobacterium supellecticarium</name>
    <dbReference type="NCBI Taxonomy" id="2565924"/>
    <lineage>
        <taxon>Bacteria</taxon>
        <taxon>Pseudomonadati</taxon>
        <taxon>Bacteroidota</taxon>
        <taxon>Flavobacteriia</taxon>
        <taxon>Flavobacteriales</taxon>
        <taxon>Flavobacteriaceae</taxon>
        <taxon>Flavobacterium</taxon>
    </lineage>
</organism>
<dbReference type="EMBL" id="SSNZ01000001">
    <property type="protein sequence ID" value="THF53171.1"/>
    <property type="molecule type" value="Genomic_DNA"/>
</dbReference>
<dbReference type="RefSeq" id="WP_136401694.1">
    <property type="nucleotide sequence ID" value="NZ_SSNZ01000001.1"/>
</dbReference>